<dbReference type="GO" id="GO:0005829">
    <property type="term" value="C:cytosol"/>
    <property type="evidence" value="ECO:0007669"/>
    <property type="project" value="TreeGrafter"/>
</dbReference>
<keyword evidence="3 9" id="KW-0436">Ligase</keyword>
<keyword evidence="8 9" id="KW-0030">Aminoacyl-tRNA synthetase</keyword>
<dbReference type="EMBL" id="MHWB01000009">
    <property type="protein sequence ID" value="OHB01867.1"/>
    <property type="molecule type" value="Genomic_DNA"/>
</dbReference>
<evidence type="ECO:0000256" key="4">
    <source>
        <dbReference type="ARBA" id="ARBA00022741"/>
    </source>
</evidence>
<dbReference type="InterPro" id="IPR012947">
    <property type="entry name" value="tRNA_SAD"/>
</dbReference>
<dbReference type="InterPro" id="IPR018164">
    <property type="entry name" value="Ala-tRNA-synth_IIc_N"/>
</dbReference>
<dbReference type="GO" id="GO:0006419">
    <property type="term" value="P:alanyl-tRNA aminoacylation"/>
    <property type="evidence" value="ECO:0007669"/>
    <property type="project" value="UniProtKB-UniRule"/>
</dbReference>
<dbReference type="GO" id="GO:0005524">
    <property type="term" value="F:ATP binding"/>
    <property type="evidence" value="ECO:0007669"/>
    <property type="project" value="UniProtKB-UniRule"/>
</dbReference>
<dbReference type="InterPro" id="IPR018165">
    <property type="entry name" value="Ala-tRNA-synth_IIc_core"/>
</dbReference>
<dbReference type="EC" id="6.1.1.7" evidence="9"/>
<dbReference type="InterPro" id="IPR023033">
    <property type="entry name" value="Ala_tRNA_ligase_euk/bac"/>
</dbReference>
<comment type="caution">
    <text evidence="11">The sequence shown here is derived from an EMBL/GenBank/DDBJ whole genome shotgun (WGS) entry which is preliminary data.</text>
</comment>
<feature type="binding site" evidence="9">
    <location>
        <position position="476"/>
    </location>
    <ligand>
        <name>Zn(2+)</name>
        <dbReference type="ChEBI" id="CHEBI:29105"/>
    </ligand>
</feature>
<keyword evidence="2 9" id="KW-0820">tRNA-binding</keyword>
<evidence type="ECO:0000256" key="7">
    <source>
        <dbReference type="ARBA" id="ARBA00022917"/>
    </source>
</evidence>
<name>A0A1G2TX51_9BACT</name>
<gene>
    <name evidence="9" type="primary">alaS</name>
    <name evidence="11" type="ORF">A3A96_00305</name>
</gene>
<keyword evidence="7 9" id="KW-0648">Protein biosynthesis</keyword>
<evidence type="ECO:0000256" key="6">
    <source>
        <dbReference type="ARBA" id="ARBA00022884"/>
    </source>
</evidence>
<evidence type="ECO:0000256" key="3">
    <source>
        <dbReference type="ARBA" id="ARBA00022598"/>
    </source>
</evidence>
<evidence type="ECO:0000256" key="8">
    <source>
        <dbReference type="ARBA" id="ARBA00023146"/>
    </source>
</evidence>
<dbReference type="SUPFAM" id="SSF55681">
    <property type="entry name" value="Class II aaRS and biotin synthetases"/>
    <property type="match status" value="1"/>
</dbReference>
<evidence type="ECO:0000259" key="10">
    <source>
        <dbReference type="PROSITE" id="PS50860"/>
    </source>
</evidence>
<keyword evidence="9" id="KW-0862">Zinc</keyword>
<dbReference type="SUPFAM" id="SSF55186">
    <property type="entry name" value="ThrRS/AlaRS common domain"/>
    <property type="match status" value="1"/>
</dbReference>
<dbReference type="NCBIfam" id="NF002436">
    <property type="entry name" value="PRK01584.1"/>
    <property type="match status" value="1"/>
</dbReference>
<comment type="cofactor">
    <cofactor evidence="9">
        <name>Zn(2+)</name>
        <dbReference type="ChEBI" id="CHEBI:29105"/>
    </cofactor>
    <text evidence="9">Binds 1 zinc ion per subunit.</text>
</comment>
<dbReference type="GO" id="GO:0008270">
    <property type="term" value="F:zinc ion binding"/>
    <property type="evidence" value="ECO:0007669"/>
    <property type="project" value="UniProtKB-UniRule"/>
</dbReference>
<dbReference type="Gene3D" id="3.30.930.10">
    <property type="entry name" value="Bira Bifunctional Protein, Domain 2"/>
    <property type="match status" value="1"/>
</dbReference>
<protein>
    <recommendedName>
        <fullName evidence="9">Alanine--tRNA ligase</fullName>
        <ecNumber evidence="9">6.1.1.7</ecNumber>
    </recommendedName>
    <alternativeName>
        <fullName evidence="9">Alanyl-tRNA synthetase</fullName>
        <shortName evidence="9">AlaRS</shortName>
    </alternativeName>
</protein>
<comment type="similarity">
    <text evidence="1 9">Belongs to the class-II aminoacyl-tRNA synthetase family.</text>
</comment>
<evidence type="ECO:0000256" key="1">
    <source>
        <dbReference type="ARBA" id="ARBA00008226"/>
    </source>
</evidence>
<feature type="binding site" evidence="9">
    <location>
        <position position="579"/>
    </location>
    <ligand>
        <name>Zn(2+)</name>
        <dbReference type="ChEBI" id="CHEBI:29105"/>
    </ligand>
</feature>
<evidence type="ECO:0000313" key="11">
    <source>
        <dbReference type="EMBL" id="OHB01867.1"/>
    </source>
</evidence>
<organism evidence="11 12">
    <name type="scientific">Candidatus Zambryskibacteria bacterium RIFCSPLOWO2_01_FULL_39_39</name>
    <dbReference type="NCBI Taxonomy" id="1802758"/>
    <lineage>
        <taxon>Bacteria</taxon>
        <taxon>Candidatus Zambryskiibacteriota</taxon>
    </lineage>
</organism>
<comment type="domain">
    <text evidence="9">Consists of three domains; the N-terminal catalytic domain, the editing domain and the C-terminal C-Ala domain. The editing domain removes incorrectly charged amino acids, while the C-Ala domain, along with tRNA(Ala), serves as a bridge to cooperatively bring together the editing and aminoacylation centers thus stimulating deacylation of misacylated tRNAs.</text>
</comment>
<dbReference type="Pfam" id="PF07973">
    <property type="entry name" value="tRNA_SAD"/>
    <property type="match status" value="1"/>
</dbReference>
<dbReference type="CDD" id="cd00673">
    <property type="entry name" value="AlaRS_core"/>
    <property type="match status" value="1"/>
</dbReference>
<dbReference type="PANTHER" id="PTHR11777">
    <property type="entry name" value="ALANYL-TRNA SYNTHETASE"/>
    <property type="match status" value="1"/>
</dbReference>
<dbReference type="InterPro" id="IPR018163">
    <property type="entry name" value="Thr/Ala-tRNA-synth_IIc_edit"/>
</dbReference>
<dbReference type="GO" id="GO:0004813">
    <property type="term" value="F:alanine-tRNA ligase activity"/>
    <property type="evidence" value="ECO:0007669"/>
    <property type="project" value="UniProtKB-UniRule"/>
</dbReference>
<dbReference type="PROSITE" id="PS50860">
    <property type="entry name" value="AA_TRNA_LIGASE_II_ALA"/>
    <property type="match status" value="1"/>
</dbReference>
<dbReference type="GO" id="GO:0002161">
    <property type="term" value="F:aminoacyl-tRNA deacylase activity"/>
    <property type="evidence" value="ECO:0007669"/>
    <property type="project" value="TreeGrafter"/>
</dbReference>
<feature type="binding site" evidence="9">
    <location>
        <position position="583"/>
    </location>
    <ligand>
        <name>Zn(2+)</name>
        <dbReference type="ChEBI" id="CHEBI:29105"/>
    </ligand>
</feature>
<keyword evidence="6 9" id="KW-0694">RNA-binding</keyword>
<keyword evidence="9" id="KW-0963">Cytoplasm</keyword>
<comment type="function">
    <text evidence="9">Catalyzes the attachment of alanine to tRNA(Ala) in a two-step reaction: alanine is first activated by ATP to form Ala-AMP and then transferred to the acceptor end of tRNA(Ala). Also edits incorrectly charged Ser-tRNA(Ala) and Gly-tRNA(Ala) via its editing domain.</text>
</comment>
<dbReference type="PRINTS" id="PR00980">
    <property type="entry name" value="TRNASYNTHALA"/>
</dbReference>
<keyword evidence="9" id="KW-0479">Metal-binding</keyword>
<proteinExistence type="inferred from homology"/>
<dbReference type="InterPro" id="IPR002318">
    <property type="entry name" value="Ala-tRNA-lgiase_IIc"/>
</dbReference>
<dbReference type="GO" id="GO:0000049">
    <property type="term" value="F:tRNA binding"/>
    <property type="evidence" value="ECO:0007669"/>
    <property type="project" value="UniProtKB-KW"/>
</dbReference>
<dbReference type="HAMAP" id="MF_00036_B">
    <property type="entry name" value="Ala_tRNA_synth_B"/>
    <property type="match status" value="1"/>
</dbReference>
<accession>A0A1G2TX51</accession>
<dbReference type="InterPro" id="IPR050058">
    <property type="entry name" value="Ala-tRNA_ligase"/>
</dbReference>
<comment type="subcellular location">
    <subcellularLocation>
        <location evidence="9">Cytoplasm</location>
    </subcellularLocation>
</comment>
<reference evidence="11 12" key="1">
    <citation type="journal article" date="2016" name="Nat. Commun.">
        <title>Thousands of microbial genomes shed light on interconnected biogeochemical processes in an aquifer system.</title>
        <authorList>
            <person name="Anantharaman K."/>
            <person name="Brown C.T."/>
            <person name="Hug L.A."/>
            <person name="Sharon I."/>
            <person name="Castelle C.J."/>
            <person name="Probst A.J."/>
            <person name="Thomas B.C."/>
            <person name="Singh A."/>
            <person name="Wilkins M.J."/>
            <person name="Karaoz U."/>
            <person name="Brodie E.L."/>
            <person name="Williams K.H."/>
            <person name="Hubbard S.S."/>
            <person name="Banfield J.F."/>
        </authorList>
    </citation>
    <scope>NUCLEOTIDE SEQUENCE [LARGE SCALE GENOMIC DNA]</scope>
</reference>
<sequence>MTSEEIRKKYLEFFEGKGHKIIPSASLVPENDPTVLFTTAGMHPLVPYLLGEKHPLGVRLVDVQKCIRTGDIEEVGDSFHHTFFEMLGNWSLGDYFKKEAIEWSYEFLTDQKWLGLDKDRLAVSVFAGDSDAPFDNEAYETWKSLSIPEKRIAKLPKKNNWWGPAGETGPCGGDTEMFYWTHSTSSGQAGEEVPESFNDDNSKWLEIWNDVFMQYNKTTEGKFALLTQQNVDTGMGLERTLTVMNGLDDNYKTDLFWPIIEKMEKLSDKKYEGENIKAMRIIADHLKAATFILGDEKGITPSNTGQGYVLRRLIRRAVRYGKQIGLKSFTKEIAEVVIGIYKDVYSELSKNKDFIFANLSQEEEKFEKTLENGLKEFEKRYSIRDAYTRIISGLNAFWFFSSFGLPKEVFLDILKEKQNSEEYFKTHLKISDQFNQEYDEELKKHQELSRTSSAGMFKGGLSDAGEETKKLHTATHLLRQALENVLGEKVMQRGSNITAERLRFDFNHDSKLTAEEKQKVEDLVNQKIAENLPVNKVIMKKIDAEKTGAVHAFGDKYGDEVSVYFIGPSLEEAYSKEFCGGPHIQNTSELGTFKIVKEEAVSAGIRRIKAILE</sequence>
<dbReference type="STRING" id="1802758.A3A96_00305"/>
<dbReference type="Pfam" id="PF01411">
    <property type="entry name" value="tRNA-synt_2c"/>
    <property type="match status" value="1"/>
</dbReference>
<dbReference type="Proteomes" id="UP000177707">
    <property type="component" value="Unassembled WGS sequence"/>
</dbReference>
<dbReference type="Gene3D" id="3.30.54.20">
    <property type="match status" value="1"/>
</dbReference>
<dbReference type="InterPro" id="IPR018162">
    <property type="entry name" value="Ala-tRNA-ligase_IIc_anticod-bd"/>
</dbReference>
<dbReference type="SUPFAM" id="SSF101353">
    <property type="entry name" value="Putative anticodon-binding domain of alanyl-tRNA synthetase (AlaRS)"/>
    <property type="match status" value="1"/>
</dbReference>
<dbReference type="AlphaFoldDB" id="A0A1G2TX51"/>
<feature type="domain" description="Alanyl-transfer RNA synthetases family profile" evidence="10">
    <location>
        <begin position="1"/>
        <end position="613"/>
    </location>
</feature>
<evidence type="ECO:0000256" key="2">
    <source>
        <dbReference type="ARBA" id="ARBA00022555"/>
    </source>
</evidence>
<keyword evidence="5 9" id="KW-0067">ATP-binding</keyword>
<evidence type="ECO:0000256" key="5">
    <source>
        <dbReference type="ARBA" id="ARBA00022840"/>
    </source>
</evidence>
<dbReference type="FunFam" id="3.30.980.10:FF:000004">
    <property type="entry name" value="Alanine--tRNA ligase, cytoplasmic"/>
    <property type="match status" value="1"/>
</dbReference>
<dbReference type="PANTHER" id="PTHR11777:SF9">
    <property type="entry name" value="ALANINE--TRNA LIGASE, CYTOPLASMIC"/>
    <property type="match status" value="1"/>
</dbReference>
<comment type="catalytic activity">
    <reaction evidence="9">
        <text>tRNA(Ala) + L-alanine + ATP = L-alanyl-tRNA(Ala) + AMP + diphosphate</text>
        <dbReference type="Rhea" id="RHEA:12540"/>
        <dbReference type="Rhea" id="RHEA-COMP:9657"/>
        <dbReference type="Rhea" id="RHEA-COMP:9923"/>
        <dbReference type="ChEBI" id="CHEBI:30616"/>
        <dbReference type="ChEBI" id="CHEBI:33019"/>
        <dbReference type="ChEBI" id="CHEBI:57972"/>
        <dbReference type="ChEBI" id="CHEBI:78442"/>
        <dbReference type="ChEBI" id="CHEBI:78497"/>
        <dbReference type="ChEBI" id="CHEBI:456215"/>
        <dbReference type="EC" id="6.1.1.7"/>
    </reaction>
</comment>
<evidence type="ECO:0000256" key="9">
    <source>
        <dbReference type="HAMAP-Rule" id="MF_00036"/>
    </source>
</evidence>
<dbReference type="Gene3D" id="3.30.980.10">
    <property type="entry name" value="Threonyl-trna Synthetase, Chain A, domain 2"/>
    <property type="match status" value="1"/>
</dbReference>
<evidence type="ECO:0000313" key="12">
    <source>
        <dbReference type="Proteomes" id="UP000177707"/>
    </source>
</evidence>
<feature type="binding site" evidence="9">
    <location>
        <position position="472"/>
    </location>
    <ligand>
        <name>Zn(2+)</name>
        <dbReference type="ChEBI" id="CHEBI:29105"/>
    </ligand>
</feature>
<keyword evidence="4 9" id="KW-0547">Nucleotide-binding</keyword>
<dbReference type="SMART" id="SM00863">
    <property type="entry name" value="tRNA_SAD"/>
    <property type="match status" value="1"/>
</dbReference>
<dbReference type="InterPro" id="IPR045864">
    <property type="entry name" value="aa-tRNA-synth_II/BPL/LPL"/>
</dbReference>